<accession>A0A1I2DW74</accession>
<sequence length="270" mass="28754">MTTTTARAREEFDRFTQDLVTSASARDDVVGLVLLGSGADTARVDEWSDHDFYLVSTPGAQEALRTDLSWLPRSVSIVLAARETEHGLKVVYDDGHVLEFAVADLDEVRGFGTNHWRVVLDRGGVAEAVGSAALVTHARPGRPARDAVGLAVTLVLIAAGRARRGETLTAQRSVAQAVDLVLEAVTARIASADPAVTDVLDARRRAEAAYPDVAAALSQALMAAPEEGARRVLDAAEGALARGWDGWPHAAVAAVRRRLGWARPAPWARS</sequence>
<name>A0A1I2DW74_9MICO</name>
<dbReference type="STRING" id="285351.SAMN04488035_0756"/>
<dbReference type="AlphaFoldDB" id="A0A1I2DW74"/>
<dbReference type="Proteomes" id="UP000198520">
    <property type="component" value="Unassembled WGS sequence"/>
</dbReference>
<evidence type="ECO:0008006" key="3">
    <source>
        <dbReference type="Google" id="ProtNLM"/>
    </source>
</evidence>
<organism evidence="1 2">
    <name type="scientific">Flavimobilis marinus</name>
    <dbReference type="NCBI Taxonomy" id="285351"/>
    <lineage>
        <taxon>Bacteria</taxon>
        <taxon>Bacillati</taxon>
        <taxon>Actinomycetota</taxon>
        <taxon>Actinomycetes</taxon>
        <taxon>Micrococcales</taxon>
        <taxon>Jonesiaceae</taxon>
        <taxon>Flavimobilis</taxon>
    </lineage>
</organism>
<evidence type="ECO:0000313" key="1">
    <source>
        <dbReference type="EMBL" id="SFE84501.1"/>
    </source>
</evidence>
<evidence type="ECO:0000313" key="2">
    <source>
        <dbReference type="Proteomes" id="UP000198520"/>
    </source>
</evidence>
<reference evidence="2" key="1">
    <citation type="submission" date="2016-10" db="EMBL/GenBank/DDBJ databases">
        <authorList>
            <person name="Varghese N."/>
            <person name="Submissions S."/>
        </authorList>
    </citation>
    <scope>NUCLEOTIDE SEQUENCE [LARGE SCALE GENOMIC DNA]</scope>
    <source>
        <strain evidence="2">DSM 19083</strain>
    </source>
</reference>
<gene>
    <name evidence="1" type="ORF">SAMN04488035_0756</name>
</gene>
<dbReference type="EMBL" id="FONZ01000001">
    <property type="protein sequence ID" value="SFE84501.1"/>
    <property type="molecule type" value="Genomic_DNA"/>
</dbReference>
<dbReference type="SUPFAM" id="SSF81301">
    <property type="entry name" value="Nucleotidyltransferase"/>
    <property type="match status" value="1"/>
</dbReference>
<protein>
    <recommendedName>
        <fullName evidence="3">Lincosamide nucleotidyltransferase</fullName>
    </recommendedName>
</protein>
<dbReference type="RefSeq" id="WP_143073123.1">
    <property type="nucleotide sequence ID" value="NZ_BNAN01000001.1"/>
</dbReference>
<dbReference type="InterPro" id="IPR043519">
    <property type="entry name" value="NT_sf"/>
</dbReference>
<dbReference type="OrthoDB" id="383876at2"/>
<keyword evidence="2" id="KW-1185">Reference proteome</keyword>
<proteinExistence type="predicted"/>
<dbReference type="Gene3D" id="3.30.460.10">
    <property type="entry name" value="Beta Polymerase, domain 2"/>
    <property type="match status" value="1"/>
</dbReference>